<comment type="caution">
    <text evidence="2">The sequence shown here is derived from an EMBL/GenBank/DDBJ whole genome shotgun (WGS) entry which is preliminary data.</text>
</comment>
<dbReference type="Proteomes" id="UP000593562">
    <property type="component" value="Unassembled WGS sequence"/>
</dbReference>
<evidence type="ECO:0000313" key="3">
    <source>
        <dbReference type="Proteomes" id="UP000593562"/>
    </source>
</evidence>
<evidence type="ECO:0000256" key="1">
    <source>
        <dbReference type="SAM" id="MobiDB-lite"/>
    </source>
</evidence>
<dbReference type="AlphaFoldDB" id="A0A7J7CFF3"/>
<sequence>MAAVRLTLFMGAPKHGHPARFPGNFIDPVCIQNIVPNMQVPNKGYRPRHNQAPNWCQVQLLLQSHPSLFCSTPGNPLSDATDASEWFRDPPLQGQS</sequence>
<organism evidence="2 3">
    <name type="scientific">Tripterygium wilfordii</name>
    <name type="common">Thunder God vine</name>
    <dbReference type="NCBI Taxonomy" id="458696"/>
    <lineage>
        <taxon>Eukaryota</taxon>
        <taxon>Viridiplantae</taxon>
        <taxon>Streptophyta</taxon>
        <taxon>Embryophyta</taxon>
        <taxon>Tracheophyta</taxon>
        <taxon>Spermatophyta</taxon>
        <taxon>Magnoliopsida</taxon>
        <taxon>eudicotyledons</taxon>
        <taxon>Gunneridae</taxon>
        <taxon>Pentapetalae</taxon>
        <taxon>rosids</taxon>
        <taxon>fabids</taxon>
        <taxon>Celastrales</taxon>
        <taxon>Celastraceae</taxon>
        <taxon>Tripterygium</taxon>
    </lineage>
</organism>
<name>A0A7J7CFF3_TRIWF</name>
<proteinExistence type="predicted"/>
<keyword evidence="3" id="KW-1185">Reference proteome</keyword>
<evidence type="ECO:0000313" key="2">
    <source>
        <dbReference type="EMBL" id="KAF5732820.1"/>
    </source>
</evidence>
<accession>A0A7J7CFF3</accession>
<reference evidence="2 3" key="1">
    <citation type="journal article" date="2020" name="Nat. Commun.">
        <title>Genome of Tripterygium wilfordii and identification of cytochrome P450 involved in triptolide biosynthesis.</title>
        <authorList>
            <person name="Tu L."/>
            <person name="Su P."/>
            <person name="Zhang Z."/>
            <person name="Gao L."/>
            <person name="Wang J."/>
            <person name="Hu T."/>
            <person name="Zhou J."/>
            <person name="Zhang Y."/>
            <person name="Zhao Y."/>
            <person name="Liu Y."/>
            <person name="Song Y."/>
            <person name="Tong Y."/>
            <person name="Lu Y."/>
            <person name="Yang J."/>
            <person name="Xu C."/>
            <person name="Jia M."/>
            <person name="Peters R.J."/>
            <person name="Huang L."/>
            <person name="Gao W."/>
        </authorList>
    </citation>
    <scope>NUCLEOTIDE SEQUENCE [LARGE SCALE GENOMIC DNA]</scope>
    <source>
        <strain evidence="3">cv. XIE 37</strain>
        <tissue evidence="2">Leaf</tissue>
    </source>
</reference>
<protein>
    <submittedName>
        <fullName evidence="2">Uncharacterized protein</fullName>
    </submittedName>
</protein>
<dbReference type="EMBL" id="JAAARO010000017">
    <property type="protein sequence ID" value="KAF5732820.1"/>
    <property type="molecule type" value="Genomic_DNA"/>
</dbReference>
<dbReference type="InParanoid" id="A0A7J7CFF3"/>
<gene>
    <name evidence="2" type="ORF">HS088_TW17G00353</name>
</gene>
<feature type="region of interest" description="Disordered" evidence="1">
    <location>
        <begin position="72"/>
        <end position="96"/>
    </location>
</feature>